<dbReference type="Gene3D" id="3.40.1580.10">
    <property type="entry name" value="SMI1/KNR4-like"/>
    <property type="match status" value="1"/>
</dbReference>
<reference evidence="2 3" key="1">
    <citation type="submission" date="2018-03" db="EMBL/GenBank/DDBJ databases">
        <title>Genotypic and phenotypic analysis of antagonistic Bacillus spp. isolated from rhizosphere soil of plants in Tibet.</title>
        <authorList>
            <person name="Borriss R."/>
            <person name="Lasch P."/>
            <person name="Wu L."/>
            <person name="Wu H."/>
            <person name="Gao X."/>
        </authorList>
    </citation>
    <scope>NUCLEOTIDE SEQUENCE [LARGE SCALE GENOMIC DNA]</scope>
    <source>
        <strain evidence="2 3">NMSW16</strain>
    </source>
</reference>
<feature type="domain" description="Knr4/Smi1-like" evidence="1">
    <location>
        <begin position="33"/>
        <end position="155"/>
    </location>
</feature>
<name>A0ABX5DTI5_9BACI</name>
<accession>A0ABX5DTI5</accession>
<proteinExistence type="predicted"/>
<evidence type="ECO:0000259" key="1">
    <source>
        <dbReference type="SMART" id="SM00860"/>
    </source>
</evidence>
<dbReference type="InterPro" id="IPR037883">
    <property type="entry name" value="Knr4/Smi1-like_sf"/>
</dbReference>
<evidence type="ECO:0000313" key="3">
    <source>
        <dbReference type="Proteomes" id="UP000239236"/>
    </source>
</evidence>
<protein>
    <recommendedName>
        <fullName evidence="1">Knr4/Smi1-like domain-containing protein</fullName>
    </recommendedName>
</protein>
<sequence>MSLINLIKALKKTQAKIAEISPTFYTVFLPNPPATESELLSIQQSSHNPLPEDYLELLAICNGWRGMFSFHTHLLSVKDQRRPDIKRIIEQFYEQQAEWTEKYPSDEIFPIAVSTLGKNNIIFIHFYEGRTKYVYVTEDLTVFCESPSIRDFLFSHLEFTIKNLENEKNEPLEDIIRNLETISIRTRKDLQEITEENIRELKCEETLDRIIAILFYQKEIVDLPLPKEFLPNQVIGRKASYYWRKRWETNGDPFDEQEAKVYRDRLLMPYSSVQQIYFLKTHLASLGWNVKISYYPYQCVIRIGNEVKSTIQGDSTGEVLCKAAILTYLKEFKKL</sequence>
<comment type="caution">
    <text evidence="2">The sequence shown here is derived from an EMBL/GenBank/DDBJ whole genome shotgun (WGS) entry which is preliminary data.</text>
</comment>
<organism evidence="2 3">
    <name type="scientific">Bacillus wiedmannii</name>
    <dbReference type="NCBI Taxonomy" id="1890302"/>
    <lineage>
        <taxon>Bacteria</taxon>
        <taxon>Bacillati</taxon>
        <taxon>Bacillota</taxon>
        <taxon>Bacilli</taxon>
        <taxon>Bacillales</taxon>
        <taxon>Bacillaceae</taxon>
        <taxon>Bacillus</taxon>
        <taxon>Bacillus cereus group</taxon>
    </lineage>
</organism>
<dbReference type="RefSeq" id="WP_106102015.1">
    <property type="nucleotide sequence ID" value="NZ_PVRQ01000003.1"/>
</dbReference>
<dbReference type="Pfam" id="PF09346">
    <property type="entry name" value="SMI1_KNR4"/>
    <property type="match status" value="1"/>
</dbReference>
<dbReference type="SUPFAM" id="SSF160631">
    <property type="entry name" value="SMI1/KNR4-like"/>
    <property type="match status" value="1"/>
</dbReference>
<gene>
    <name evidence="2" type="ORF">C6357_16145</name>
</gene>
<dbReference type="InterPro" id="IPR018958">
    <property type="entry name" value="Knr4/Smi1-like_dom"/>
</dbReference>
<dbReference type="EMBL" id="PVRR01000003">
    <property type="protein sequence ID" value="PRT40156.1"/>
    <property type="molecule type" value="Genomic_DNA"/>
</dbReference>
<dbReference type="Proteomes" id="UP000239236">
    <property type="component" value="Unassembled WGS sequence"/>
</dbReference>
<dbReference type="SMART" id="SM00860">
    <property type="entry name" value="SMI1_KNR4"/>
    <property type="match status" value="1"/>
</dbReference>
<evidence type="ECO:0000313" key="2">
    <source>
        <dbReference type="EMBL" id="PRT40156.1"/>
    </source>
</evidence>
<keyword evidence="3" id="KW-1185">Reference proteome</keyword>